<keyword evidence="1" id="KW-0472">Membrane</keyword>
<keyword evidence="1" id="KW-1133">Transmembrane helix</keyword>
<keyword evidence="1" id="KW-0812">Transmembrane</keyword>
<protein>
    <recommendedName>
        <fullName evidence="4">DUF4321 domain-containing protein</fullName>
    </recommendedName>
</protein>
<sequence>MRWVISFIFLLFAILMLSKGFSLQSMIEASIDSDGIGVYFMGFVIKESAPINHISIYAAIFFIGCFMFFVFSLIIAINALLSSERLK</sequence>
<evidence type="ECO:0000256" key="1">
    <source>
        <dbReference type="SAM" id="Phobius"/>
    </source>
</evidence>
<evidence type="ECO:0008006" key="4">
    <source>
        <dbReference type="Google" id="ProtNLM"/>
    </source>
</evidence>
<proteinExistence type="predicted"/>
<evidence type="ECO:0000313" key="2">
    <source>
        <dbReference type="EMBL" id="MDP5272699.1"/>
    </source>
</evidence>
<dbReference type="Proteomes" id="UP001231941">
    <property type="component" value="Unassembled WGS sequence"/>
</dbReference>
<comment type="caution">
    <text evidence="2">The sequence shown here is derived from an EMBL/GenBank/DDBJ whole genome shotgun (WGS) entry which is preliminary data.</text>
</comment>
<dbReference type="RefSeq" id="WP_305990009.1">
    <property type="nucleotide sequence ID" value="NZ_JAVAMP010000001.1"/>
</dbReference>
<accession>A0ABT9IV15</accession>
<gene>
    <name evidence="2" type="ORF">Q5Y73_01130</name>
</gene>
<reference evidence="2 3" key="1">
    <citation type="submission" date="2023-08" db="EMBL/GenBank/DDBJ databases">
        <authorList>
            <person name="Park J.-S."/>
        </authorList>
    </citation>
    <scope>NUCLEOTIDE SEQUENCE [LARGE SCALE GENOMIC DNA]</scope>
    <source>
        <strain evidence="2 3">2205SS18-9</strain>
    </source>
</reference>
<evidence type="ECO:0000313" key="3">
    <source>
        <dbReference type="Proteomes" id="UP001231941"/>
    </source>
</evidence>
<feature type="transmembrane region" description="Helical" evidence="1">
    <location>
        <begin position="57"/>
        <end position="81"/>
    </location>
</feature>
<name>A0ABT9IV15_9BACL</name>
<dbReference type="EMBL" id="JAVAMP010000001">
    <property type="protein sequence ID" value="MDP5272699.1"/>
    <property type="molecule type" value="Genomic_DNA"/>
</dbReference>
<keyword evidence="3" id="KW-1185">Reference proteome</keyword>
<organism evidence="2 3">
    <name type="scientific">Chengkuizengella axinellae</name>
    <dbReference type="NCBI Taxonomy" id="3064388"/>
    <lineage>
        <taxon>Bacteria</taxon>
        <taxon>Bacillati</taxon>
        <taxon>Bacillota</taxon>
        <taxon>Bacilli</taxon>
        <taxon>Bacillales</taxon>
        <taxon>Paenibacillaceae</taxon>
        <taxon>Chengkuizengella</taxon>
    </lineage>
</organism>